<evidence type="ECO:0000313" key="1">
    <source>
        <dbReference type="EMBL" id="MBJ6128330.1"/>
    </source>
</evidence>
<keyword evidence="2" id="KW-1185">Reference proteome</keyword>
<organism evidence="1 2">
    <name type="scientific">Microvirga splendida</name>
    <dbReference type="NCBI Taxonomy" id="2795727"/>
    <lineage>
        <taxon>Bacteria</taxon>
        <taxon>Pseudomonadati</taxon>
        <taxon>Pseudomonadota</taxon>
        <taxon>Alphaproteobacteria</taxon>
        <taxon>Hyphomicrobiales</taxon>
        <taxon>Methylobacteriaceae</taxon>
        <taxon>Microvirga</taxon>
    </lineage>
</organism>
<sequence>MRLTNSMVILTGATNGVGWIVAEQIAAGDKTSSFNGAALSADNGPWAERLGEPEC</sequence>
<evidence type="ECO:0000313" key="2">
    <source>
        <dbReference type="Proteomes" id="UP000620670"/>
    </source>
</evidence>
<dbReference type="RefSeq" id="WP_199051601.1">
    <property type="nucleotide sequence ID" value="NZ_JAELXT010000046.1"/>
</dbReference>
<dbReference type="Proteomes" id="UP000620670">
    <property type="component" value="Unassembled WGS sequence"/>
</dbReference>
<proteinExistence type="predicted"/>
<name>A0ABS0Y8Q6_9HYPH</name>
<protein>
    <submittedName>
        <fullName evidence="1">Uncharacterized protein</fullName>
    </submittedName>
</protein>
<accession>A0ABS0Y8Q6</accession>
<gene>
    <name evidence="1" type="ORF">JAO75_23300</name>
</gene>
<dbReference type="EMBL" id="JAELXT010000046">
    <property type="protein sequence ID" value="MBJ6128330.1"/>
    <property type="molecule type" value="Genomic_DNA"/>
</dbReference>
<comment type="caution">
    <text evidence="1">The sequence shown here is derived from an EMBL/GenBank/DDBJ whole genome shotgun (WGS) entry which is preliminary data.</text>
</comment>
<reference evidence="2" key="1">
    <citation type="submission" date="2020-12" db="EMBL/GenBank/DDBJ databases">
        <title>Hymenobacter sp.</title>
        <authorList>
            <person name="Kim M.K."/>
        </authorList>
    </citation>
    <scope>NUCLEOTIDE SEQUENCE [LARGE SCALE GENOMIC DNA]</scope>
    <source>
        <strain evidence="2">BT325</strain>
    </source>
</reference>